<keyword evidence="2" id="KW-0472">Membrane</keyword>
<evidence type="ECO:0008006" key="5">
    <source>
        <dbReference type="Google" id="ProtNLM"/>
    </source>
</evidence>
<dbReference type="RefSeq" id="WP_183311699.1">
    <property type="nucleotide sequence ID" value="NZ_JACIEW010000006.1"/>
</dbReference>
<keyword evidence="4" id="KW-1185">Reference proteome</keyword>
<proteinExistence type="predicted"/>
<dbReference type="EMBL" id="JACIEW010000006">
    <property type="protein sequence ID" value="MBB4052891.1"/>
    <property type="molecule type" value="Genomic_DNA"/>
</dbReference>
<evidence type="ECO:0000256" key="2">
    <source>
        <dbReference type="SAM" id="Phobius"/>
    </source>
</evidence>
<name>A0A7W6INK3_9HYPH</name>
<evidence type="ECO:0000313" key="3">
    <source>
        <dbReference type="EMBL" id="MBB4052891.1"/>
    </source>
</evidence>
<keyword evidence="2" id="KW-0812">Transmembrane</keyword>
<protein>
    <recommendedName>
        <fullName evidence="5">DUF2897 family protein</fullName>
    </recommendedName>
</protein>
<evidence type="ECO:0000313" key="4">
    <source>
        <dbReference type="Proteomes" id="UP000547011"/>
    </source>
</evidence>
<dbReference type="AlphaFoldDB" id="A0A7W6INK3"/>
<gene>
    <name evidence="3" type="ORF">GGR20_002547</name>
</gene>
<comment type="caution">
    <text evidence="3">The sequence shown here is derived from an EMBL/GenBank/DDBJ whole genome shotgun (WGS) entry which is preliminary data.</text>
</comment>
<accession>A0A7W6INK3</accession>
<keyword evidence="2" id="KW-1133">Transmembrane helix</keyword>
<sequence>MDFVAGPALWLIVLTVGVIVLAGAMAYGMRRNRDRTLSEKVKTEVETRRGYEKQDKNPPE</sequence>
<feature type="region of interest" description="Disordered" evidence="1">
    <location>
        <begin position="36"/>
        <end position="60"/>
    </location>
</feature>
<feature type="transmembrane region" description="Helical" evidence="2">
    <location>
        <begin position="6"/>
        <end position="27"/>
    </location>
</feature>
<organism evidence="3 4">
    <name type="scientific">Devosia subaequoris</name>
    <dbReference type="NCBI Taxonomy" id="395930"/>
    <lineage>
        <taxon>Bacteria</taxon>
        <taxon>Pseudomonadati</taxon>
        <taxon>Pseudomonadota</taxon>
        <taxon>Alphaproteobacteria</taxon>
        <taxon>Hyphomicrobiales</taxon>
        <taxon>Devosiaceae</taxon>
        <taxon>Devosia</taxon>
    </lineage>
</organism>
<dbReference type="Proteomes" id="UP000547011">
    <property type="component" value="Unassembled WGS sequence"/>
</dbReference>
<reference evidence="3 4" key="1">
    <citation type="submission" date="2020-08" db="EMBL/GenBank/DDBJ databases">
        <title>Genomic Encyclopedia of Type Strains, Phase IV (KMG-IV): sequencing the most valuable type-strain genomes for metagenomic binning, comparative biology and taxonomic classification.</title>
        <authorList>
            <person name="Goeker M."/>
        </authorList>
    </citation>
    <scope>NUCLEOTIDE SEQUENCE [LARGE SCALE GENOMIC DNA]</scope>
    <source>
        <strain evidence="3 4">DSM 23447</strain>
    </source>
</reference>
<evidence type="ECO:0000256" key="1">
    <source>
        <dbReference type="SAM" id="MobiDB-lite"/>
    </source>
</evidence>